<evidence type="ECO:0000256" key="2">
    <source>
        <dbReference type="ARBA" id="ARBA00022908"/>
    </source>
</evidence>
<keyword evidence="3" id="KW-0238">DNA-binding</keyword>
<dbReference type="SUPFAM" id="SSF46689">
    <property type="entry name" value="Homeodomain-like"/>
    <property type="match status" value="1"/>
</dbReference>
<keyword evidence="2" id="KW-0229">DNA integration</keyword>
<evidence type="ECO:0000256" key="3">
    <source>
        <dbReference type="ARBA" id="ARBA00023125"/>
    </source>
</evidence>
<comment type="similarity">
    <text evidence="1">Belongs to the site-specific recombinase resolvase family.</text>
</comment>
<evidence type="ECO:0000256" key="4">
    <source>
        <dbReference type="ARBA" id="ARBA00023172"/>
    </source>
</evidence>
<dbReference type="InterPro" id="IPR036162">
    <property type="entry name" value="Resolvase-like_N_sf"/>
</dbReference>
<dbReference type="CDD" id="cd00569">
    <property type="entry name" value="HTH_Hin_like"/>
    <property type="match status" value="1"/>
</dbReference>
<dbReference type="InterPro" id="IPR009057">
    <property type="entry name" value="Homeodomain-like_sf"/>
</dbReference>
<dbReference type="PANTHER" id="PTHR30461">
    <property type="entry name" value="DNA-INVERTASE FROM LAMBDOID PROPHAGE"/>
    <property type="match status" value="1"/>
</dbReference>
<keyword evidence="4" id="KW-0233">DNA recombination</keyword>
<dbReference type="InterPro" id="IPR006120">
    <property type="entry name" value="Resolvase_HTH_dom"/>
</dbReference>
<dbReference type="GO" id="GO:0015074">
    <property type="term" value="P:DNA integration"/>
    <property type="evidence" value="ECO:0007669"/>
    <property type="project" value="UniProtKB-KW"/>
</dbReference>
<evidence type="ECO:0000313" key="6">
    <source>
        <dbReference type="EMBL" id="AND42977.1"/>
    </source>
</evidence>
<dbReference type="InterPro" id="IPR050639">
    <property type="entry name" value="SSR_resolvase"/>
</dbReference>
<dbReference type="GO" id="GO:0003677">
    <property type="term" value="F:DNA binding"/>
    <property type="evidence" value="ECO:0007669"/>
    <property type="project" value="UniProtKB-KW"/>
</dbReference>
<dbReference type="Pfam" id="PF02796">
    <property type="entry name" value="HTH_7"/>
    <property type="match status" value="1"/>
</dbReference>
<dbReference type="SMART" id="SM00857">
    <property type="entry name" value="Resolvase"/>
    <property type="match status" value="1"/>
</dbReference>
<accession>A0A160MHL3</accession>
<dbReference type="Proteomes" id="UP000077856">
    <property type="component" value="Plasmid pBO1"/>
</dbReference>
<name>A0A160MHL3_9BACI</name>
<dbReference type="AlphaFoldDB" id="A0A160MHL3"/>
<feature type="domain" description="Resolvase/invertase-type recombinase catalytic" evidence="5">
    <location>
        <begin position="1"/>
        <end position="135"/>
    </location>
</feature>
<dbReference type="CDD" id="cd03768">
    <property type="entry name" value="SR_ResInv"/>
    <property type="match status" value="1"/>
</dbReference>
<dbReference type="PROSITE" id="PS51736">
    <property type="entry name" value="RECOMBINASES_3"/>
    <property type="match status" value="1"/>
</dbReference>
<organism evidence="6 7">
    <name type="scientific">Cytobacillus oceanisediminis 2691</name>
    <dbReference type="NCBI Taxonomy" id="1196031"/>
    <lineage>
        <taxon>Bacteria</taxon>
        <taxon>Bacillati</taxon>
        <taxon>Bacillota</taxon>
        <taxon>Bacilli</taxon>
        <taxon>Bacillales</taxon>
        <taxon>Bacillaceae</taxon>
        <taxon>Cytobacillus</taxon>
    </lineage>
</organism>
<proteinExistence type="inferred from homology"/>
<sequence length="186" mass="21643">MKFGYMRVSTFDQNLDRQKKQLEEFGCDRIFFEKVTGTKRERPELNRMLEFLRMNDTVAVTDLTRLSRSTKDLIEITELISQKGAHLKSLKESWLDTTTAHGKMLFTIFAGIAQFERDLTSERTKEGILAARKRGKYPGRPKTDEEKVKYALYLMDQGLSRTDAAEKAGISRMTLYRKMQNNNKIE</sequence>
<dbReference type="Gene3D" id="1.10.10.60">
    <property type="entry name" value="Homeodomain-like"/>
    <property type="match status" value="1"/>
</dbReference>
<evidence type="ECO:0000313" key="7">
    <source>
        <dbReference type="Proteomes" id="UP000077856"/>
    </source>
</evidence>
<dbReference type="FunFam" id="3.40.50.1390:FF:000001">
    <property type="entry name" value="DNA recombinase"/>
    <property type="match status" value="1"/>
</dbReference>
<dbReference type="SUPFAM" id="SSF53041">
    <property type="entry name" value="Resolvase-like"/>
    <property type="match status" value="1"/>
</dbReference>
<dbReference type="PANTHER" id="PTHR30461:SF2">
    <property type="entry name" value="SERINE RECOMBINASE PINE-RELATED"/>
    <property type="match status" value="1"/>
</dbReference>
<protein>
    <submittedName>
        <fullName evidence="6">Recombinase</fullName>
    </submittedName>
</protein>
<gene>
    <name evidence="6" type="ORF">A361_27780</name>
</gene>
<dbReference type="GO" id="GO:0000150">
    <property type="term" value="F:DNA strand exchange activity"/>
    <property type="evidence" value="ECO:0007669"/>
    <property type="project" value="InterPro"/>
</dbReference>
<keyword evidence="6" id="KW-0614">Plasmid</keyword>
<dbReference type="Pfam" id="PF00239">
    <property type="entry name" value="Resolvase"/>
    <property type="match status" value="1"/>
</dbReference>
<reference evidence="6 7" key="1">
    <citation type="submission" date="2016-04" db="EMBL/GenBank/DDBJ databases">
        <title>Complete genome sequence of Bacillus oceanisediminis strain 2691.</title>
        <authorList>
            <person name="Jeong H."/>
            <person name="Kim H.J."/>
            <person name="Lee D.-W."/>
        </authorList>
    </citation>
    <scope>NUCLEOTIDE SEQUENCE [LARGE SCALE GENOMIC DNA]</scope>
    <source>
        <strain evidence="6 7">2691</strain>
        <plasmid evidence="7">pbo1</plasmid>
    </source>
</reference>
<evidence type="ECO:0000256" key="1">
    <source>
        <dbReference type="ARBA" id="ARBA00009913"/>
    </source>
</evidence>
<dbReference type="InterPro" id="IPR006119">
    <property type="entry name" value="Resolv_N"/>
</dbReference>
<evidence type="ECO:0000259" key="5">
    <source>
        <dbReference type="PROSITE" id="PS51736"/>
    </source>
</evidence>
<dbReference type="Gene3D" id="3.40.50.1390">
    <property type="entry name" value="Resolvase, N-terminal catalytic domain"/>
    <property type="match status" value="1"/>
</dbReference>
<dbReference type="eggNOG" id="COG1961">
    <property type="taxonomic scope" value="Bacteria"/>
</dbReference>
<dbReference type="EMBL" id="CP015507">
    <property type="protein sequence ID" value="AND42977.1"/>
    <property type="molecule type" value="Genomic_DNA"/>
</dbReference>
<dbReference type="KEGG" id="bon:A361_27780"/>
<geneLocation type="plasmid" evidence="7">
    <name>pbo1</name>
</geneLocation>
<dbReference type="RefSeq" id="WP_019380916.1">
    <property type="nucleotide sequence ID" value="NZ_CP015507.1"/>
</dbReference>